<evidence type="ECO:0000256" key="1">
    <source>
        <dbReference type="ARBA" id="ARBA00006594"/>
    </source>
</evidence>
<evidence type="ECO:0000259" key="2">
    <source>
        <dbReference type="Pfam" id="PF02384"/>
    </source>
</evidence>
<organism evidence="4 5">
    <name type="scientific">Sunxiuqinia elliptica</name>
    <dbReference type="NCBI Taxonomy" id="655355"/>
    <lineage>
        <taxon>Bacteria</taxon>
        <taxon>Pseudomonadati</taxon>
        <taxon>Bacteroidota</taxon>
        <taxon>Bacteroidia</taxon>
        <taxon>Marinilabiliales</taxon>
        <taxon>Prolixibacteraceae</taxon>
        <taxon>Sunxiuqinia</taxon>
    </lineage>
</organism>
<dbReference type="RefSeq" id="WP_166642934.1">
    <property type="nucleotide sequence ID" value="NZ_SNWI01000006.1"/>
</dbReference>
<evidence type="ECO:0000259" key="3">
    <source>
        <dbReference type="Pfam" id="PF04326"/>
    </source>
</evidence>
<protein>
    <submittedName>
        <fullName evidence="4">N-6 DNA methylase</fullName>
    </submittedName>
</protein>
<dbReference type="InterPro" id="IPR007421">
    <property type="entry name" value="Schlafen_AlbA_2_dom"/>
</dbReference>
<comment type="caution">
    <text evidence="4">The sequence shown here is derived from an EMBL/GenBank/DDBJ whole genome shotgun (WGS) entry which is preliminary data.</text>
</comment>
<sequence>MSNGKSTVVEFLKEIENYETNENSLILNLSTFKIFNSIEFENSTILANEEELKSNKTKFDFIIGDLPFGLNRVESILPFKTKVNSNWNFIYEGLKVLSENGLALFLIEPTILYSTLGKSYLLALEKENFYYNGVFNVPEKIFYPQTSFRPILLSFSKKQTPDLFISELNEENEKEISANFKNWSNSNNIETGILINKSEFESFNKFKIKTQIDNLKTQYKDYENYRISDISFSINLTREQFEHKENCIYVPKIGSSQVVSSIADTKIKHQNYFQVELNSEIAIAEYLKLFYKSELGRLILNSLSTSSFIPHINKADIAESLVALPSIPEQELLIHTNNKLEELQETIDDLQLELSLNPKNTDVILEKFDSIQGPLKSLSQEDEILSLIRKGEGKQIEFKQTFSKNIRTKQKDKEIEKSSLKNIVGFLNAEGGTLLIGVSDDGNVTGIEDDFFKTNDKYLLHFKNLINSKIGSAYYPLIDFDIFTVLNKKVLKVDCKASTEPCFYEETEFYVRTNPATDRLEGRRQMEYIKSRFK</sequence>
<dbReference type="Gene3D" id="3.30.950.30">
    <property type="entry name" value="Schlafen, AAA domain"/>
    <property type="match status" value="1"/>
</dbReference>
<dbReference type="Pfam" id="PF04326">
    <property type="entry name" value="SLFN_AlbA_2"/>
    <property type="match status" value="1"/>
</dbReference>
<dbReference type="Pfam" id="PF02384">
    <property type="entry name" value="N6_Mtase"/>
    <property type="match status" value="1"/>
</dbReference>
<name>A0A4R6GWF6_9BACT</name>
<reference evidence="4 5" key="1">
    <citation type="submission" date="2019-03" db="EMBL/GenBank/DDBJ databases">
        <title>Freshwater and sediment microbial communities from various areas in North America, analyzing microbe dynamics in response to fracking.</title>
        <authorList>
            <person name="Lamendella R."/>
        </authorList>
    </citation>
    <scope>NUCLEOTIDE SEQUENCE [LARGE SCALE GENOMIC DNA]</scope>
    <source>
        <strain evidence="4 5">114D</strain>
    </source>
</reference>
<dbReference type="GO" id="GO:0003677">
    <property type="term" value="F:DNA binding"/>
    <property type="evidence" value="ECO:0007669"/>
    <property type="project" value="InterPro"/>
</dbReference>
<dbReference type="InterPro" id="IPR038461">
    <property type="entry name" value="Schlafen_AlbA_2_dom_sf"/>
</dbReference>
<dbReference type="EMBL" id="SNWI01000006">
    <property type="protein sequence ID" value="TDN99851.1"/>
    <property type="molecule type" value="Genomic_DNA"/>
</dbReference>
<comment type="similarity">
    <text evidence="1">Belongs to the N(4)/N(6)-methyltransferase family.</text>
</comment>
<dbReference type="PANTHER" id="PTHR30595:SF6">
    <property type="entry name" value="SCHLAFEN ALBA-2 DOMAIN-CONTAINING PROTEIN"/>
    <property type="match status" value="1"/>
</dbReference>
<gene>
    <name evidence="4" type="ORF">DET52_10660</name>
</gene>
<accession>A0A4R6GWF6</accession>
<dbReference type="GO" id="GO:0008170">
    <property type="term" value="F:N-methyltransferase activity"/>
    <property type="evidence" value="ECO:0007669"/>
    <property type="project" value="InterPro"/>
</dbReference>
<keyword evidence="4" id="KW-0489">Methyltransferase</keyword>
<dbReference type="Proteomes" id="UP000294848">
    <property type="component" value="Unassembled WGS sequence"/>
</dbReference>
<feature type="domain" description="Schlafen AlbA-2" evidence="3">
    <location>
        <begin position="392"/>
        <end position="520"/>
    </location>
</feature>
<evidence type="ECO:0000313" key="5">
    <source>
        <dbReference type="Proteomes" id="UP000294848"/>
    </source>
</evidence>
<proteinExistence type="inferred from homology"/>
<dbReference type="Gene3D" id="3.40.50.150">
    <property type="entry name" value="Vaccinia Virus protein VP39"/>
    <property type="match status" value="1"/>
</dbReference>
<dbReference type="InterPro" id="IPR003356">
    <property type="entry name" value="DNA_methylase_A-5"/>
</dbReference>
<dbReference type="SUPFAM" id="SSF116734">
    <property type="entry name" value="DNA methylase specificity domain"/>
    <property type="match status" value="1"/>
</dbReference>
<keyword evidence="4" id="KW-0808">Transferase</keyword>
<dbReference type="GO" id="GO:0032259">
    <property type="term" value="P:methylation"/>
    <property type="evidence" value="ECO:0007669"/>
    <property type="project" value="UniProtKB-KW"/>
</dbReference>
<dbReference type="SUPFAM" id="SSF53335">
    <property type="entry name" value="S-adenosyl-L-methionine-dependent methyltransferases"/>
    <property type="match status" value="1"/>
</dbReference>
<dbReference type="InterPro" id="IPR029063">
    <property type="entry name" value="SAM-dependent_MTases_sf"/>
</dbReference>
<evidence type="ECO:0000313" key="4">
    <source>
        <dbReference type="EMBL" id="TDN99851.1"/>
    </source>
</evidence>
<feature type="domain" description="DNA methylase adenine-specific" evidence="2">
    <location>
        <begin position="49"/>
        <end position="216"/>
    </location>
</feature>
<dbReference type="AlphaFoldDB" id="A0A4R6GWF6"/>
<dbReference type="PANTHER" id="PTHR30595">
    <property type="entry name" value="GLPR-RELATED TRANSCRIPTIONAL REPRESSOR"/>
    <property type="match status" value="1"/>
</dbReference>